<dbReference type="Proteomes" id="UP000289437">
    <property type="component" value="Unassembled WGS sequence"/>
</dbReference>
<accession>A0A4Q0SZR3</accession>
<dbReference type="SUPFAM" id="SSF53474">
    <property type="entry name" value="alpha/beta-Hydrolases"/>
    <property type="match status" value="1"/>
</dbReference>
<keyword evidence="2 4" id="KW-0732">Signal</keyword>
<reference evidence="7" key="2">
    <citation type="submission" date="2019-02" db="EMBL/GenBank/DDBJ databases">
        <title>Granulicella sibirica sp. nov., a psychrotolerant acidobacterium isolated from an organic soil layer in forested tundra, West Siberia.</title>
        <authorList>
            <person name="Oshkin I.Y."/>
            <person name="Kulichevskaya I.S."/>
            <person name="Rijpstra W.I.C."/>
            <person name="Sinninghe Damste J.S."/>
            <person name="Rakitin A.L."/>
            <person name="Ravin N.V."/>
            <person name="Dedysh S.N."/>
        </authorList>
    </citation>
    <scope>NUCLEOTIDE SEQUENCE [LARGE SCALE GENOMIC DNA]</scope>
    <source>
        <strain evidence="7">AF10</strain>
    </source>
</reference>
<dbReference type="RefSeq" id="WP_128913864.1">
    <property type="nucleotide sequence ID" value="NZ_RDSM01000002.1"/>
</dbReference>
<dbReference type="OrthoDB" id="9809261at2"/>
<evidence type="ECO:0000259" key="5">
    <source>
        <dbReference type="Pfam" id="PF22244"/>
    </source>
</evidence>
<proteinExistence type="predicted"/>
<reference evidence="6 7" key="1">
    <citation type="submission" date="2018-11" db="EMBL/GenBank/DDBJ databases">
        <authorList>
            <person name="Mardanov A.V."/>
            <person name="Ravin N.V."/>
            <person name="Dedysh S.N."/>
        </authorList>
    </citation>
    <scope>NUCLEOTIDE SEQUENCE [LARGE SCALE GENOMIC DNA]</scope>
    <source>
        <strain evidence="6 7">AF10</strain>
    </source>
</reference>
<dbReference type="InterPro" id="IPR054579">
    <property type="entry name" value="GCE-like_dom"/>
</dbReference>
<dbReference type="EMBL" id="RDSM01000002">
    <property type="protein sequence ID" value="RXH56397.1"/>
    <property type="molecule type" value="Genomic_DNA"/>
</dbReference>
<feature type="signal peptide" evidence="4">
    <location>
        <begin position="1"/>
        <end position="19"/>
    </location>
</feature>
<evidence type="ECO:0000313" key="6">
    <source>
        <dbReference type="EMBL" id="RXH56397.1"/>
    </source>
</evidence>
<feature type="chain" id="PRO_5020524222" evidence="4">
    <location>
        <begin position="20"/>
        <end position="437"/>
    </location>
</feature>
<dbReference type="GO" id="GO:0052689">
    <property type="term" value="F:carboxylic ester hydrolase activity"/>
    <property type="evidence" value="ECO:0007669"/>
    <property type="project" value="UniProtKB-KW"/>
</dbReference>
<keyword evidence="7" id="KW-1185">Reference proteome</keyword>
<keyword evidence="3" id="KW-0378">Hydrolase</keyword>
<gene>
    <name evidence="6" type="ORF">GRAN_3254</name>
</gene>
<keyword evidence="1" id="KW-0719">Serine esterase</keyword>
<sequence>MRLLCGVCFALTLSSPVLAAAQAPAAAQALPSTVAGIPVNYDESKTGTYTLPDPLKLNDGKPVRDAKTWTTKRRPEIVEIFETQQYGRAPGRPADESFDIFDKGTPALSGKAIRKQVMIYLTKDHSGPKINLLVYLPAAAKKPVPMLLSINFGAVSNAADDPGIRPSEIWDPKTNTRVPAPKGKGFGRVDVEPLLAAGFGFATFYYGDVDPDYASGFSNGIRARYLKPGQTAPAPDEWGAVSAWAWGMSRVEDYFETDKGIDAKRVAIHGVSRLGKTVMWAGAHDQRFAAVIASCSGEGGAALSHRDYGETVAHLVAPGRFPYQFAADYQKYGGFPDTAPMDANLLVALIAPRPLLLQTGDTDFWSDPKGEFLSAVAAGPVYKLLGKDPLDTDVWPAAGQPILHDLAYSMHSGGHGMVPTDLDVYIQFLTMHLHPER</sequence>
<dbReference type="InterPro" id="IPR029058">
    <property type="entry name" value="AB_hydrolase_fold"/>
</dbReference>
<comment type="caution">
    <text evidence="6">The sequence shown here is derived from an EMBL/GenBank/DDBJ whole genome shotgun (WGS) entry which is preliminary data.</text>
</comment>
<organism evidence="6 7">
    <name type="scientific">Granulicella sibirica</name>
    <dbReference type="NCBI Taxonomy" id="2479048"/>
    <lineage>
        <taxon>Bacteria</taxon>
        <taxon>Pseudomonadati</taxon>
        <taxon>Acidobacteriota</taxon>
        <taxon>Terriglobia</taxon>
        <taxon>Terriglobales</taxon>
        <taxon>Acidobacteriaceae</taxon>
        <taxon>Granulicella</taxon>
    </lineage>
</organism>
<dbReference type="Gene3D" id="3.40.50.1820">
    <property type="entry name" value="alpha/beta hydrolase"/>
    <property type="match status" value="1"/>
</dbReference>
<evidence type="ECO:0000256" key="1">
    <source>
        <dbReference type="ARBA" id="ARBA00022487"/>
    </source>
</evidence>
<dbReference type="AlphaFoldDB" id="A0A4Q0SZR3"/>
<evidence type="ECO:0000256" key="2">
    <source>
        <dbReference type="ARBA" id="ARBA00022729"/>
    </source>
</evidence>
<name>A0A4Q0SZR3_9BACT</name>
<feature type="domain" description="4-O-methyl-glucuronoyl methylesterase-like" evidence="5">
    <location>
        <begin position="237"/>
        <end position="386"/>
    </location>
</feature>
<protein>
    <submittedName>
        <fullName evidence="6">Glycoprotein gp2</fullName>
    </submittedName>
</protein>
<evidence type="ECO:0000256" key="4">
    <source>
        <dbReference type="SAM" id="SignalP"/>
    </source>
</evidence>
<evidence type="ECO:0000313" key="7">
    <source>
        <dbReference type="Proteomes" id="UP000289437"/>
    </source>
</evidence>
<dbReference type="Pfam" id="PF22244">
    <property type="entry name" value="GCE_fung"/>
    <property type="match status" value="1"/>
</dbReference>
<evidence type="ECO:0000256" key="3">
    <source>
        <dbReference type="ARBA" id="ARBA00022801"/>
    </source>
</evidence>